<proteinExistence type="predicted"/>
<gene>
    <name evidence="1" type="ORF">AW736_05645</name>
</gene>
<dbReference type="AlphaFoldDB" id="A0A178IMR2"/>
<organism evidence="1 2">
    <name type="scientific">Termitidicoccus mucosus</name>
    <dbReference type="NCBI Taxonomy" id="1184151"/>
    <lineage>
        <taxon>Bacteria</taxon>
        <taxon>Pseudomonadati</taxon>
        <taxon>Verrucomicrobiota</taxon>
        <taxon>Opitutia</taxon>
        <taxon>Opitutales</taxon>
        <taxon>Opitutaceae</taxon>
        <taxon>Termitidicoccus</taxon>
    </lineage>
</organism>
<dbReference type="NCBIfam" id="TIGR02474">
    <property type="entry name" value="pec_lyase"/>
    <property type="match status" value="1"/>
</dbReference>
<protein>
    <recommendedName>
        <fullName evidence="3">Pectate lyase</fullName>
    </recommendedName>
</protein>
<evidence type="ECO:0000313" key="2">
    <source>
        <dbReference type="Proteomes" id="UP000078486"/>
    </source>
</evidence>
<sequence>MLQRSILLFFIYYSALCISGIVRAAAIDISGFKDSASHWRHINEPERVMQPVPDQPSYKPEQVREICANILLFQRSNGGWPKDYDMCAILNDNQIQALRDSHKRNDTTFDNHATHTQVAYLANAYRQLKEESWRDACLRGLAFIFDAQYPNGGFPQRHPNHKGIAGLITFNDGVMVGIMNLLGDIAHKRNGFEWIDDTTAKKARAASDRGLACILAMQYKDKQGVLQGWGQQHDPKTLLPAQARTFEFACLSPQDTCKILTYLMGIERPGDAVTRAIQSAVAWLDTTKLTGIRVENFKAGYIEFNRHKTGSDRRVVEDPSALPLWARMVELETNRPIFASRDGVRKYSLDEIDRERRTGYGWYGSWPLAILEKQYPVWLKKNNLSE</sequence>
<dbReference type="Pfam" id="PF09492">
    <property type="entry name" value="Pec_lyase"/>
    <property type="match status" value="1"/>
</dbReference>
<evidence type="ECO:0008006" key="3">
    <source>
        <dbReference type="Google" id="ProtNLM"/>
    </source>
</evidence>
<dbReference type="RefSeq" id="WP_068769237.1">
    <property type="nucleotide sequence ID" value="NZ_CP109796.1"/>
</dbReference>
<evidence type="ECO:0000313" key="1">
    <source>
        <dbReference type="EMBL" id="OAM90981.1"/>
    </source>
</evidence>
<keyword evidence="2" id="KW-1185">Reference proteome</keyword>
<name>A0A178IMR2_9BACT</name>
<dbReference type="Proteomes" id="UP000078486">
    <property type="component" value="Unassembled WGS sequence"/>
</dbReference>
<dbReference type="EMBL" id="LRRQ01000043">
    <property type="protein sequence ID" value="OAM90981.1"/>
    <property type="molecule type" value="Genomic_DNA"/>
</dbReference>
<dbReference type="SUPFAM" id="SSF81853">
    <property type="entry name" value="Family 10 polysaccharide lyase"/>
    <property type="match status" value="1"/>
</dbReference>
<comment type="caution">
    <text evidence="1">The sequence shown here is derived from an EMBL/GenBank/DDBJ whole genome shotgun (WGS) entry which is preliminary data.</text>
</comment>
<dbReference type="InterPro" id="IPR012669">
    <property type="entry name" value="Pectate_lyase"/>
</dbReference>
<accession>A0A178IMR2</accession>
<dbReference type="Gene3D" id="1.50.10.20">
    <property type="match status" value="1"/>
</dbReference>
<dbReference type="OrthoDB" id="9804686at2"/>
<reference evidence="1 2" key="1">
    <citation type="submission" date="2016-01" db="EMBL/GenBank/DDBJ databases">
        <title>High potential of lignocellulose degradation of a new Verrucomicrobia species.</title>
        <authorList>
            <person name="Wang Y."/>
            <person name="Shi Y."/>
            <person name="Qiu Z."/>
            <person name="Liu S."/>
            <person name="Yang H."/>
        </authorList>
    </citation>
    <scope>NUCLEOTIDE SEQUENCE [LARGE SCALE GENOMIC DNA]</scope>
    <source>
        <strain evidence="1 2">TSB47</strain>
    </source>
</reference>
<dbReference type="STRING" id="1184151.AW736_05645"/>